<keyword evidence="2" id="KW-1133">Transmembrane helix</keyword>
<keyword evidence="5" id="KW-1185">Reference proteome</keyword>
<accession>A0ABV6P9M2</accession>
<evidence type="ECO:0000259" key="3">
    <source>
        <dbReference type="Pfam" id="PF13399"/>
    </source>
</evidence>
<feature type="transmembrane region" description="Helical" evidence="2">
    <location>
        <begin position="49"/>
        <end position="68"/>
    </location>
</feature>
<proteinExistence type="predicted"/>
<sequence>MSSPKDAERNQGQQDLPHDEFDDIPYDARYYGTHRKAVPQVRQRNSLKWVIFAGVLALIIGAFSFLILPTLTGTDNDNGNQTETEQTQTEQTQTDQETGPTEETETSDEQSPEQSPEETETEPETSPTQSPTQSPTEEETESTPAANVNYGLNVEVYNTAAAPGAAAQAGQTLRNEGFTVPVTANWQGFAVATSTVYYASEDQRDTAQAVADSLGIGNVEQRQVPAIVVVLASNQ</sequence>
<dbReference type="RefSeq" id="WP_377458518.1">
    <property type="nucleotide sequence ID" value="NZ_JBHLUB010000026.1"/>
</dbReference>
<evidence type="ECO:0000313" key="5">
    <source>
        <dbReference type="Proteomes" id="UP001589862"/>
    </source>
</evidence>
<evidence type="ECO:0000313" key="4">
    <source>
        <dbReference type="EMBL" id="MFC0581820.1"/>
    </source>
</evidence>
<feature type="compositionally biased region" description="Low complexity" evidence="1">
    <location>
        <begin position="124"/>
        <end position="135"/>
    </location>
</feature>
<dbReference type="EMBL" id="JBHLUB010000026">
    <property type="protein sequence ID" value="MFC0581820.1"/>
    <property type="molecule type" value="Genomic_DNA"/>
</dbReference>
<comment type="caution">
    <text evidence="4">The sequence shown here is derived from an EMBL/GenBank/DDBJ whole genome shotgun (WGS) entry which is preliminary data.</text>
</comment>
<evidence type="ECO:0000256" key="1">
    <source>
        <dbReference type="SAM" id="MobiDB-lite"/>
    </source>
</evidence>
<reference evidence="4 5" key="1">
    <citation type="submission" date="2024-09" db="EMBL/GenBank/DDBJ databases">
        <authorList>
            <person name="Sun Q."/>
            <person name="Mori K."/>
        </authorList>
    </citation>
    <scope>NUCLEOTIDE SEQUENCE [LARGE SCALE GENOMIC DNA]</scope>
    <source>
        <strain evidence="4 5">NCAIM B.02604</strain>
    </source>
</reference>
<feature type="compositionally biased region" description="Low complexity" evidence="1">
    <location>
        <begin position="81"/>
        <end position="99"/>
    </location>
</feature>
<feature type="domain" description="LytR/CpsA/Psr regulator C-terminal" evidence="3">
    <location>
        <begin position="152"/>
        <end position="232"/>
    </location>
</feature>
<dbReference type="Pfam" id="PF13399">
    <property type="entry name" value="LytR_C"/>
    <property type="match status" value="1"/>
</dbReference>
<keyword evidence="2" id="KW-0472">Membrane</keyword>
<name>A0ABV6P9M2_9MICC</name>
<keyword evidence="2" id="KW-0812">Transmembrane</keyword>
<feature type="region of interest" description="Disordered" evidence="1">
    <location>
        <begin position="76"/>
        <end position="143"/>
    </location>
</feature>
<gene>
    <name evidence="4" type="ORF">ACFFFR_05420</name>
</gene>
<organism evidence="4 5">
    <name type="scientific">Micrococcoides hystricis</name>
    <dbReference type="NCBI Taxonomy" id="1572761"/>
    <lineage>
        <taxon>Bacteria</taxon>
        <taxon>Bacillati</taxon>
        <taxon>Actinomycetota</taxon>
        <taxon>Actinomycetes</taxon>
        <taxon>Micrococcales</taxon>
        <taxon>Micrococcaceae</taxon>
        <taxon>Micrococcoides</taxon>
    </lineage>
</organism>
<evidence type="ECO:0000256" key="2">
    <source>
        <dbReference type="SAM" id="Phobius"/>
    </source>
</evidence>
<dbReference type="Gene3D" id="3.30.70.2390">
    <property type="match status" value="1"/>
</dbReference>
<dbReference type="InterPro" id="IPR027381">
    <property type="entry name" value="LytR/CpsA/Psr_C"/>
</dbReference>
<protein>
    <submittedName>
        <fullName evidence="4">LytR C-terminal domain-containing protein</fullName>
    </submittedName>
</protein>
<dbReference type="Proteomes" id="UP001589862">
    <property type="component" value="Unassembled WGS sequence"/>
</dbReference>
<feature type="compositionally biased region" description="Acidic residues" evidence="1">
    <location>
        <begin position="100"/>
        <end position="123"/>
    </location>
</feature>
<feature type="region of interest" description="Disordered" evidence="1">
    <location>
        <begin position="1"/>
        <end position="24"/>
    </location>
</feature>